<dbReference type="RefSeq" id="XP_033395316.1">
    <property type="nucleotide sequence ID" value="XM_033546927.1"/>
</dbReference>
<evidence type="ECO:0000256" key="1">
    <source>
        <dbReference type="SAM" id="MobiDB-lite"/>
    </source>
</evidence>
<organism evidence="2 3">
    <name type="scientific">Aplosporella prunicola CBS 121167</name>
    <dbReference type="NCBI Taxonomy" id="1176127"/>
    <lineage>
        <taxon>Eukaryota</taxon>
        <taxon>Fungi</taxon>
        <taxon>Dikarya</taxon>
        <taxon>Ascomycota</taxon>
        <taxon>Pezizomycotina</taxon>
        <taxon>Dothideomycetes</taxon>
        <taxon>Dothideomycetes incertae sedis</taxon>
        <taxon>Botryosphaeriales</taxon>
        <taxon>Aplosporellaceae</taxon>
        <taxon>Aplosporella</taxon>
    </lineage>
</organism>
<feature type="region of interest" description="Disordered" evidence="1">
    <location>
        <begin position="76"/>
        <end position="97"/>
    </location>
</feature>
<reference evidence="2" key="1">
    <citation type="journal article" date="2020" name="Stud. Mycol.">
        <title>101 Dothideomycetes genomes: a test case for predicting lifestyles and emergence of pathogens.</title>
        <authorList>
            <person name="Haridas S."/>
            <person name="Albert R."/>
            <person name="Binder M."/>
            <person name="Bloem J."/>
            <person name="Labutti K."/>
            <person name="Salamov A."/>
            <person name="Andreopoulos B."/>
            <person name="Baker S."/>
            <person name="Barry K."/>
            <person name="Bills G."/>
            <person name="Bluhm B."/>
            <person name="Cannon C."/>
            <person name="Castanera R."/>
            <person name="Culley D."/>
            <person name="Daum C."/>
            <person name="Ezra D."/>
            <person name="Gonzalez J."/>
            <person name="Henrissat B."/>
            <person name="Kuo A."/>
            <person name="Liang C."/>
            <person name="Lipzen A."/>
            <person name="Lutzoni F."/>
            <person name="Magnuson J."/>
            <person name="Mondo S."/>
            <person name="Nolan M."/>
            <person name="Ohm R."/>
            <person name="Pangilinan J."/>
            <person name="Park H.-J."/>
            <person name="Ramirez L."/>
            <person name="Alfaro M."/>
            <person name="Sun H."/>
            <person name="Tritt A."/>
            <person name="Yoshinaga Y."/>
            <person name="Zwiers L.-H."/>
            <person name="Turgeon B."/>
            <person name="Goodwin S."/>
            <person name="Spatafora J."/>
            <person name="Crous P."/>
            <person name="Grigoriev I."/>
        </authorList>
    </citation>
    <scope>NUCLEOTIDE SEQUENCE</scope>
    <source>
        <strain evidence="2">CBS 121167</strain>
    </source>
</reference>
<gene>
    <name evidence="2" type="ORF">K452DRAFT_62723</name>
</gene>
<proteinExistence type="predicted"/>
<accession>A0A6A6B8B7</accession>
<protein>
    <submittedName>
        <fullName evidence="2">Uncharacterized protein</fullName>
    </submittedName>
</protein>
<evidence type="ECO:0000313" key="3">
    <source>
        <dbReference type="Proteomes" id="UP000799438"/>
    </source>
</evidence>
<dbReference type="GeneID" id="54304434"/>
<name>A0A6A6B8B7_9PEZI</name>
<evidence type="ECO:0000313" key="2">
    <source>
        <dbReference type="EMBL" id="KAF2139603.1"/>
    </source>
</evidence>
<dbReference type="Proteomes" id="UP000799438">
    <property type="component" value="Unassembled WGS sequence"/>
</dbReference>
<keyword evidence="3" id="KW-1185">Reference proteome</keyword>
<sequence length="166" mass="17980">MCASPFVVLSCPVLTQASKQSGNPGTQDAHALAAIRVIPPHTLLLWHSQLRPETLPSPPRHTFTSTSTLVPVLESTRRQQTTAPRPAPHDHEPWSRAPVTSCMSCPAGPRPSPAIGVRVTAEARPGPASGRRPALGLVHTYLGRAWDGSAFSFGWVGEKWKRKERC</sequence>
<dbReference type="EMBL" id="ML995492">
    <property type="protein sequence ID" value="KAF2139603.1"/>
    <property type="molecule type" value="Genomic_DNA"/>
</dbReference>
<dbReference type="AlphaFoldDB" id="A0A6A6B8B7"/>